<accession>A0A0E9UT59</accession>
<evidence type="ECO:0000313" key="1">
    <source>
        <dbReference type="EMBL" id="JAH68375.1"/>
    </source>
</evidence>
<name>A0A0E9UT59_ANGAN</name>
<dbReference type="EMBL" id="GBXM01040202">
    <property type="protein sequence ID" value="JAH68375.1"/>
    <property type="molecule type" value="Transcribed_RNA"/>
</dbReference>
<reference evidence="1" key="1">
    <citation type="submission" date="2014-11" db="EMBL/GenBank/DDBJ databases">
        <authorList>
            <person name="Amaro Gonzalez C."/>
        </authorList>
    </citation>
    <scope>NUCLEOTIDE SEQUENCE</scope>
</reference>
<organism evidence="1">
    <name type="scientific">Anguilla anguilla</name>
    <name type="common">European freshwater eel</name>
    <name type="synonym">Muraena anguilla</name>
    <dbReference type="NCBI Taxonomy" id="7936"/>
    <lineage>
        <taxon>Eukaryota</taxon>
        <taxon>Metazoa</taxon>
        <taxon>Chordata</taxon>
        <taxon>Craniata</taxon>
        <taxon>Vertebrata</taxon>
        <taxon>Euteleostomi</taxon>
        <taxon>Actinopterygii</taxon>
        <taxon>Neopterygii</taxon>
        <taxon>Teleostei</taxon>
        <taxon>Anguilliformes</taxon>
        <taxon>Anguillidae</taxon>
        <taxon>Anguilla</taxon>
    </lineage>
</organism>
<dbReference type="AlphaFoldDB" id="A0A0E9UT59"/>
<proteinExistence type="predicted"/>
<reference evidence="1" key="2">
    <citation type="journal article" date="2015" name="Fish Shellfish Immunol.">
        <title>Early steps in the European eel (Anguilla anguilla)-Vibrio vulnificus interaction in the gills: Role of the RtxA13 toxin.</title>
        <authorList>
            <person name="Callol A."/>
            <person name="Pajuelo D."/>
            <person name="Ebbesson L."/>
            <person name="Teles M."/>
            <person name="MacKenzie S."/>
            <person name="Amaro C."/>
        </authorList>
    </citation>
    <scope>NUCLEOTIDE SEQUENCE</scope>
</reference>
<sequence>MFRVATCPAIESQRRVCYSYYCLFRWLKP</sequence>
<dbReference type="EMBL" id="GBXM01035320">
    <property type="protein sequence ID" value="JAH73257.1"/>
    <property type="molecule type" value="Transcribed_RNA"/>
</dbReference>
<protein>
    <submittedName>
        <fullName evidence="1">Uncharacterized protein</fullName>
    </submittedName>
</protein>